<evidence type="ECO:0000313" key="2">
    <source>
        <dbReference type="Proteomes" id="UP000198520"/>
    </source>
</evidence>
<dbReference type="EMBL" id="FONZ01000003">
    <property type="protein sequence ID" value="SFF20099.1"/>
    <property type="molecule type" value="Genomic_DNA"/>
</dbReference>
<evidence type="ECO:0000313" key="1">
    <source>
        <dbReference type="EMBL" id="SFF20099.1"/>
    </source>
</evidence>
<dbReference type="Proteomes" id="UP000198520">
    <property type="component" value="Unassembled WGS sequence"/>
</dbReference>
<accession>A0A1I2GST2</accession>
<sequence>MSSSAHRVAYASVADGTLILGHPSGTHVALTHDRVRALDPSSEGPVVLWDVPWEEVSALAVEAPESRVRHPGRLTGSIMGLATAAGLDWEPATAPVRVRAETAGAVLEAECVGYVGRGYHRPRARTLAALIDPLVADEGVRAQLADPVALLTRVVAASGAATEDEIRDRLATG</sequence>
<dbReference type="RefSeq" id="WP_093377913.1">
    <property type="nucleotide sequence ID" value="NZ_BNAN01000003.1"/>
</dbReference>
<name>A0A1I2GST2_9MICO</name>
<reference evidence="2" key="1">
    <citation type="submission" date="2016-10" db="EMBL/GenBank/DDBJ databases">
        <authorList>
            <person name="Varghese N."/>
            <person name="Submissions S."/>
        </authorList>
    </citation>
    <scope>NUCLEOTIDE SEQUENCE [LARGE SCALE GENOMIC DNA]</scope>
    <source>
        <strain evidence="2">DSM 19083</strain>
    </source>
</reference>
<gene>
    <name evidence="1" type="ORF">SAMN04488035_1940</name>
</gene>
<proteinExistence type="predicted"/>
<keyword evidence="2" id="KW-1185">Reference proteome</keyword>
<protein>
    <submittedName>
        <fullName evidence="1">Uncharacterized protein</fullName>
    </submittedName>
</protein>
<dbReference type="AlphaFoldDB" id="A0A1I2GST2"/>
<organism evidence="1 2">
    <name type="scientific">Flavimobilis marinus</name>
    <dbReference type="NCBI Taxonomy" id="285351"/>
    <lineage>
        <taxon>Bacteria</taxon>
        <taxon>Bacillati</taxon>
        <taxon>Actinomycetota</taxon>
        <taxon>Actinomycetes</taxon>
        <taxon>Micrococcales</taxon>
        <taxon>Jonesiaceae</taxon>
        <taxon>Flavimobilis</taxon>
    </lineage>
</organism>
<dbReference type="OrthoDB" id="9917221at2"/>
<dbReference type="STRING" id="285351.SAMN04488035_1940"/>